<dbReference type="SUPFAM" id="SSF46894">
    <property type="entry name" value="C-terminal effector domain of the bipartite response regulators"/>
    <property type="match status" value="1"/>
</dbReference>
<dbReference type="InterPro" id="IPR036388">
    <property type="entry name" value="WH-like_DNA-bd_sf"/>
</dbReference>
<dbReference type="PRINTS" id="PR00038">
    <property type="entry name" value="HTHLUXR"/>
</dbReference>
<name>A0ABV1JGA1_9ACTN</name>
<dbReference type="PROSITE" id="PS50043">
    <property type="entry name" value="HTH_LUXR_2"/>
    <property type="match status" value="1"/>
</dbReference>
<dbReference type="InterPro" id="IPR016032">
    <property type="entry name" value="Sig_transdc_resp-reg_C-effctor"/>
</dbReference>
<evidence type="ECO:0000256" key="3">
    <source>
        <dbReference type="ARBA" id="ARBA00023163"/>
    </source>
</evidence>
<feature type="domain" description="HTH luxR-type" evidence="5">
    <location>
        <begin position="422"/>
        <end position="487"/>
    </location>
</feature>
<sequence length="488" mass="52735">MEKANRSRIFVAALGFSLTWIFLQPSTLPWPEQLGVGGFSDTWYGILLGAFIALSIVVIAGRRYVERFIEGHRVILFVLMMLSLAGFALLQSAGSFGSAELIACCAASLLAVGYLAIIMAWICGIATLGGAEAGLVVVLSVVLHVLIRSVFIAMGDVLFAIDSFGPAVSGVLWLVFRALGDGDPDRLEVDSVESGRSIEYGIGVFRDPAFAMVGAYVLCIICGRVTMGVYFNTLGHPSADTLLVRNALVGLLGLLYLFVWRRRPDDERLSLVAWIPPTVMLLFGQIAILALGAEQSPLSSAAITGALMCLEAISLIMLFRLAYRKRASAVLVVGSGFLVARLIPLGIQRSLALQLISFFPVPSSSLVFVVITAVMVIIIGVFVVVFRFAITSGSDVRVFAQKDAVGRSGEPARPSREEIVLSIGRGAGLTPREIEIMGLVIEGNSQKRISEKLTLSYGTVQWYMKAIYRKLDIHSKQDLVDLVQERLG</sequence>
<evidence type="ECO:0000313" key="6">
    <source>
        <dbReference type="EMBL" id="MEQ3364121.1"/>
    </source>
</evidence>
<feature type="transmembrane region" description="Helical" evidence="4">
    <location>
        <begin position="329"/>
        <end position="347"/>
    </location>
</feature>
<dbReference type="Gene3D" id="1.10.10.10">
    <property type="entry name" value="Winged helix-like DNA-binding domain superfamily/Winged helix DNA-binding domain"/>
    <property type="match status" value="1"/>
</dbReference>
<organism evidence="6 7">
    <name type="scientific">Raoultibacter massiliensis</name>
    <dbReference type="NCBI Taxonomy" id="1852371"/>
    <lineage>
        <taxon>Bacteria</taxon>
        <taxon>Bacillati</taxon>
        <taxon>Actinomycetota</taxon>
        <taxon>Coriobacteriia</taxon>
        <taxon>Eggerthellales</taxon>
        <taxon>Eggerthellaceae</taxon>
        <taxon>Raoultibacter</taxon>
    </lineage>
</organism>
<feature type="transmembrane region" description="Helical" evidence="4">
    <location>
        <begin position="99"/>
        <end position="121"/>
    </location>
</feature>
<dbReference type="PANTHER" id="PTHR44688">
    <property type="entry name" value="DNA-BINDING TRANSCRIPTIONAL ACTIVATOR DEVR_DOSR"/>
    <property type="match status" value="1"/>
</dbReference>
<evidence type="ECO:0000256" key="2">
    <source>
        <dbReference type="ARBA" id="ARBA00023125"/>
    </source>
</evidence>
<feature type="transmembrane region" description="Helical" evidence="4">
    <location>
        <begin position="367"/>
        <end position="390"/>
    </location>
</feature>
<keyword evidence="4" id="KW-1133">Transmembrane helix</keyword>
<feature type="transmembrane region" description="Helical" evidence="4">
    <location>
        <begin position="74"/>
        <end position="93"/>
    </location>
</feature>
<gene>
    <name evidence="6" type="ORF">AAA083_14145</name>
</gene>
<feature type="transmembrane region" description="Helical" evidence="4">
    <location>
        <begin position="133"/>
        <end position="151"/>
    </location>
</feature>
<dbReference type="RefSeq" id="WP_349227903.1">
    <property type="nucleotide sequence ID" value="NZ_JBBNOP010000016.1"/>
</dbReference>
<keyword evidence="7" id="KW-1185">Reference proteome</keyword>
<dbReference type="Proteomes" id="UP001487305">
    <property type="component" value="Unassembled WGS sequence"/>
</dbReference>
<feature type="transmembrane region" description="Helical" evidence="4">
    <location>
        <begin position="271"/>
        <end position="292"/>
    </location>
</feature>
<dbReference type="CDD" id="cd06170">
    <property type="entry name" value="LuxR_C_like"/>
    <property type="match status" value="1"/>
</dbReference>
<dbReference type="PANTHER" id="PTHR44688:SF16">
    <property type="entry name" value="DNA-BINDING TRANSCRIPTIONAL ACTIVATOR DEVR_DOSR"/>
    <property type="match status" value="1"/>
</dbReference>
<feature type="transmembrane region" description="Helical" evidence="4">
    <location>
        <begin position="209"/>
        <end position="230"/>
    </location>
</feature>
<accession>A0ABV1JGA1</accession>
<dbReference type="SMART" id="SM00421">
    <property type="entry name" value="HTH_LUXR"/>
    <property type="match status" value="1"/>
</dbReference>
<reference evidence="6 7" key="1">
    <citation type="submission" date="2024-04" db="EMBL/GenBank/DDBJ databases">
        <title>Human intestinal bacterial collection.</title>
        <authorList>
            <person name="Pauvert C."/>
            <person name="Hitch T.C.A."/>
            <person name="Clavel T."/>
        </authorList>
    </citation>
    <scope>NUCLEOTIDE SEQUENCE [LARGE SCALE GENOMIC DNA]</scope>
    <source>
        <strain evidence="6 7">CLA-KB-H42</strain>
    </source>
</reference>
<dbReference type="Pfam" id="PF00196">
    <property type="entry name" value="GerE"/>
    <property type="match status" value="1"/>
</dbReference>
<proteinExistence type="predicted"/>
<protein>
    <submittedName>
        <fullName evidence="6">Helix-turn-helix transcriptional regulator</fullName>
    </submittedName>
</protein>
<keyword evidence="3" id="KW-0804">Transcription</keyword>
<evidence type="ECO:0000256" key="4">
    <source>
        <dbReference type="SAM" id="Phobius"/>
    </source>
</evidence>
<feature type="transmembrane region" description="Helical" evidence="4">
    <location>
        <begin position="298"/>
        <end position="322"/>
    </location>
</feature>
<dbReference type="EMBL" id="JBBNOP010000016">
    <property type="protein sequence ID" value="MEQ3364121.1"/>
    <property type="molecule type" value="Genomic_DNA"/>
</dbReference>
<keyword evidence="4" id="KW-0472">Membrane</keyword>
<feature type="transmembrane region" description="Helical" evidence="4">
    <location>
        <begin position="43"/>
        <end position="62"/>
    </location>
</feature>
<keyword evidence="4" id="KW-0812">Transmembrane</keyword>
<feature type="transmembrane region" description="Helical" evidence="4">
    <location>
        <begin position="7"/>
        <end position="23"/>
    </location>
</feature>
<comment type="caution">
    <text evidence="6">The sequence shown here is derived from an EMBL/GenBank/DDBJ whole genome shotgun (WGS) entry which is preliminary data.</text>
</comment>
<feature type="transmembrane region" description="Helical" evidence="4">
    <location>
        <begin position="157"/>
        <end position="176"/>
    </location>
</feature>
<dbReference type="InterPro" id="IPR000792">
    <property type="entry name" value="Tscrpt_reg_LuxR_C"/>
</dbReference>
<keyword evidence="2" id="KW-0238">DNA-binding</keyword>
<evidence type="ECO:0000259" key="5">
    <source>
        <dbReference type="PROSITE" id="PS50043"/>
    </source>
</evidence>
<evidence type="ECO:0000256" key="1">
    <source>
        <dbReference type="ARBA" id="ARBA00023015"/>
    </source>
</evidence>
<feature type="transmembrane region" description="Helical" evidence="4">
    <location>
        <begin position="242"/>
        <end position="259"/>
    </location>
</feature>
<keyword evidence="1" id="KW-0805">Transcription regulation</keyword>
<evidence type="ECO:0000313" key="7">
    <source>
        <dbReference type="Proteomes" id="UP001487305"/>
    </source>
</evidence>